<evidence type="ECO:0000256" key="5">
    <source>
        <dbReference type="ARBA" id="ARBA00023014"/>
    </source>
</evidence>
<feature type="domain" description="2Fe-2S ferredoxin-type" evidence="6">
    <location>
        <begin position="18"/>
        <end position="94"/>
    </location>
</feature>
<keyword evidence="1" id="KW-0001">2Fe-2S</keyword>
<dbReference type="Pfam" id="PF00111">
    <property type="entry name" value="Fer2"/>
    <property type="match status" value="1"/>
</dbReference>
<dbReference type="eggNOG" id="COG2080">
    <property type="taxonomic scope" value="Bacteria"/>
</dbReference>
<dbReference type="InterPro" id="IPR012675">
    <property type="entry name" value="Beta-grasp_dom_sf"/>
</dbReference>
<dbReference type="AlphaFoldDB" id="A0A095T547"/>
<dbReference type="PROSITE" id="PS51085">
    <property type="entry name" value="2FE2S_FER_2"/>
    <property type="match status" value="1"/>
</dbReference>
<dbReference type="GO" id="GO:0051537">
    <property type="term" value="F:2 iron, 2 sulfur cluster binding"/>
    <property type="evidence" value="ECO:0007669"/>
    <property type="project" value="UniProtKB-KW"/>
</dbReference>
<evidence type="ECO:0000256" key="4">
    <source>
        <dbReference type="ARBA" id="ARBA00023004"/>
    </source>
</evidence>
<comment type="caution">
    <text evidence="7">The sequence shown here is derived from an EMBL/GenBank/DDBJ whole genome shotgun (WGS) entry which is preliminary data.</text>
</comment>
<dbReference type="GO" id="GO:0016491">
    <property type="term" value="F:oxidoreductase activity"/>
    <property type="evidence" value="ECO:0007669"/>
    <property type="project" value="UniProtKB-KW"/>
</dbReference>
<evidence type="ECO:0000256" key="3">
    <source>
        <dbReference type="ARBA" id="ARBA00023002"/>
    </source>
</evidence>
<dbReference type="STRING" id="642227.HA49_14775"/>
<dbReference type="OrthoDB" id="9775084at2"/>
<dbReference type="InterPro" id="IPR051452">
    <property type="entry name" value="Diverse_Oxidoreductases"/>
</dbReference>
<dbReference type="RefSeq" id="WP_038021268.1">
    <property type="nucleotide sequence ID" value="NZ_JPKR02000003.1"/>
</dbReference>
<dbReference type="InterPro" id="IPR036010">
    <property type="entry name" value="2Fe-2S_ferredoxin-like_sf"/>
</dbReference>
<keyword evidence="4" id="KW-0408">Iron</keyword>
<dbReference type="InterPro" id="IPR001041">
    <property type="entry name" value="2Fe-2S_ferredoxin-type"/>
</dbReference>
<dbReference type="PANTHER" id="PTHR44379">
    <property type="entry name" value="OXIDOREDUCTASE WITH IRON-SULFUR SUBUNIT"/>
    <property type="match status" value="1"/>
</dbReference>
<evidence type="ECO:0000256" key="1">
    <source>
        <dbReference type="ARBA" id="ARBA00022714"/>
    </source>
</evidence>
<dbReference type="Pfam" id="PF01799">
    <property type="entry name" value="Fer2_2"/>
    <property type="match status" value="1"/>
</dbReference>
<dbReference type="EMBL" id="JPKR02000003">
    <property type="protein sequence ID" value="KGD72051.1"/>
    <property type="molecule type" value="Genomic_DNA"/>
</dbReference>
<reference evidence="7" key="1">
    <citation type="submission" date="2014-12" db="EMBL/GenBank/DDBJ databases">
        <title>The draft genome of the Tatumella morbirosei type strain, LMG23360T isolated from pineapple rot.</title>
        <authorList>
            <person name="Smits T.H."/>
            <person name="Palmer M."/>
            <person name="Venter S.N."/>
            <person name="Duffy B."/>
            <person name="Steenkamp E.T."/>
            <person name="Chan W.Y."/>
            <person name="Coutinho T.A."/>
            <person name="Coetzee M.P."/>
            <person name="De Maayer P."/>
        </authorList>
    </citation>
    <scope>NUCLEOTIDE SEQUENCE [LARGE SCALE GENOMIC DNA]</scope>
    <source>
        <strain evidence="7">LMG 23360</strain>
    </source>
</reference>
<accession>A0A095T547</accession>
<dbReference type="PROSITE" id="PS00197">
    <property type="entry name" value="2FE2S_FER_1"/>
    <property type="match status" value="1"/>
</dbReference>
<keyword evidence="8" id="KW-1185">Reference proteome</keyword>
<sequence length="179" mass="19515">MQDKITETGAPALQKKLQHFDLQVNGETRNVSAYKDSSLLLVLRNELSLNGPKYGCGLGECGACTVLIGGIAARSCVIPAWGVRQREITTLEGLGNRQRLHPVQQAFIDKQAAQCGFCLNGMIMTCASLLNDNPNPDEQQIRQALSGNLCRCGTHLEILQAARHAVILCQRLTEENADE</sequence>
<gene>
    <name evidence="7" type="ORF">HA49_14775</name>
</gene>
<keyword evidence="5" id="KW-0411">Iron-sulfur</keyword>
<keyword evidence="3" id="KW-0560">Oxidoreductase</keyword>
<proteinExistence type="predicted"/>
<organism evidence="7 8">
    <name type="scientific">Tatumella morbirosei</name>
    <dbReference type="NCBI Taxonomy" id="642227"/>
    <lineage>
        <taxon>Bacteria</taxon>
        <taxon>Pseudomonadati</taxon>
        <taxon>Pseudomonadota</taxon>
        <taxon>Gammaproteobacteria</taxon>
        <taxon>Enterobacterales</taxon>
        <taxon>Erwiniaceae</taxon>
        <taxon>Tatumella</taxon>
    </lineage>
</organism>
<protein>
    <recommendedName>
        <fullName evidence="6">2Fe-2S ferredoxin-type domain-containing protein</fullName>
    </recommendedName>
</protein>
<evidence type="ECO:0000259" key="6">
    <source>
        <dbReference type="PROSITE" id="PS51085"/>
    </source>
</evidence>
<dbReference type="SUPFAM" id="SSF54292">
    <property type="entry name" value="2Fe-2S ferredoxin-like"/>
    <property type="match status" value="1"/>
</dbReference>
<evidence type="ECO:0000256" key="2">
    <source>
        <dbReference type="ARBA" id="ARBA00022723"/>
    </source>
</evidence>
<dbReference type="GO" id="GO:0046872">
    <property type="term" value="F:metal ion binding"/>
    <property type="evidence" value="ECO:0007669"/>
    <property type="project" value="UniProtKB-KW"/>
</dbReference>
<dbReference type="PANTHER" id="PTHR44379:SF6">
    <property type="entry name" value="BLR6046 PROTEIN"/>
    <property type="match status" value="1"/>
</dbReference>
<dbReference type="Proteomes" id="UP000029577">
    <property type="component" value="Unassembled WGS sequence"/>
</dbReference>
<dbReference type="InterPro" id="IPR002888">
    <property type="entry name" value="2Fe-2S-bd"/>
</dbReference>
<dbReference type="InterPro" id="IPR036884">
    <property type="entry name" value="2Fe-2S-bd_dom_sf"/>
</dbReference>
<keyword evidence="2" id="KW-0479">Metal-binding</keyword>
<dbReference type="InterPro" id="IPR006058">
    <property type="entry name" value="2Fe2S_fd_BS"/>
</dbReference>
<evidence type="ECO:0000313" key="7">
    <source>
        <dbReference type="EMBL" id="KGD72051.1"/>
    </source>
</evidence>
<dbReference type="Gene3D" id="3.10.20.30">
    <property type="match status" value="1"/>
</dbReference>
<dbReference type="Gene3D" id="1.10.150.120">
    <property type="entry name" value="[2Fe-2S]-binding domain"/>
    <property type="match status" value="1"/>
</dbReference>
<dbReference type="SUPFAM" id="SSF47741">
    <property type="entry name" value="CO dehydrogenase ISP C-domain like"/>
    <property type="match status" value="1"/>
</dbReference>
<evidence type="ECO:0000313" key="8">
    <source>
        <dbReference type="Proteomes" id="UP000029577"/>
    </source>
</evidence>
<name>A0A095T547_9GAMM</name>